<comment type="caution">
    <text evidence="8">The sequence shown here is derived from an EMBL/GenBank/DDBJ whole genome shotgun (WGS) entry which is preliminary data.</text>
</comment>
<dbReference type="Proteomes" id="UP000294927">
    <property type="component" value="Unassembled WGS sequence"/>
</dbReference>
<evidence type="ECO:0000256" key="2">
    <source>
        <dbReference type="ARBA" id="ARBA00012438"/>
    </source>
</evidence>
<keyword evidence="4 8" id="KW-0418">Kinase</keyword>
<evidence type="ECO:0000313" key="9">
    <source>
        <dbReference type="Proteomes" id="UP000294927"/>
    </source>
</evidence>
<sequence length="751" mass="79854">MTDMPIVPHGYAEQRLRALSYRYVGVTRAIVVALAALFAVPVASPAGKVVTAILAGILLVWQYPYLTRMRSGNPQAWVIGIDLALVALVSLTQQWTVPDAYLADGIGWVSIVVSISVVALQWYLSLWLAVPVTVLLSVAYGAGAALAVPDEPGAAVAIAAWMLAEGALSRVLYLLVRQGARRADDISARTEASRRQAEVARALRDDEAEHVAVLHDTVANTLLMVGEGVFAARDDWLSRRAGTDLETIGTPSDLPSTAESVALDELLAQVCGQAAVRVDVETVPLAVPGPVATAFCGAVREALGNVAKHAGVDTATVRATRTGRTVTVEVTDAGRGFDTRSSSRRGFGLSGSIEERMDRIHGSATVSSTPGAGTTVRLMWTLAELPPESPSTVGAERFLRGIRVATVLIAGAVLVGMNTPMLLTHLDQYTSAPLEIACFAALALVVLVTAVPIAANRPIGVLRYPLLGLVLLASVVAAADVPAPYQMTAAQWSYGTVGWFVVMLLFDRGLRPVVVFLGVHVGATLVQFALAEQFDSATLLRTLNVSIPILGFQLALGACGHTLTVLAQSAEEDSARAARVITAHETAERLYQHRQGRYAELMPTITPILTGLADGQLDPGDREVRHRCAVAAAVIRRLLAERTDHDDPLVEELRAVMDVALRKGVVVDLLLSGQRPSIPVHVRRALTEPALTVLALAESTARLTIDADETAVTVSVVADASPVDLPANGHPIETTVLPLDERIWVESRWTM</sequence>
<feature type="domain" description="Histidine kinase/HSP90-like ATPase" evidence="7">
    <location>
        <begin position="298"/>
        <end position="380"/>
    </location>
</feature>
<evidence type="ECO:0000256" key="3">
    <source>
        <dbReference type="ARBA" id="ARBA00022679"/>
    </source>
</evidence>
<dbReference type="EMBL" id="SOCP01000002">
    <property type="protein sequence ID" value="TDV56066.1"/>
    <property type="molecule type" value="Genomic_DNA"/>
</dbReference>
<dbReference type="InterPro" id="IPR003594">
    <property type="entry name" value="HATPase_dom"/>
</dbReference>
<evidence type="ECO:0000313" key="8">
    <source>
        <dbReference type="EMBL" id="TDV56066.1"/>
    </source>
</evidence>
<reference evidence="8 9" key="1">
    <citation type="submission" date="2019-03" db="EMBL/GenBank/DDBJ databases">
        <title>Genomic Encyclopedia of Archaeal and Bacterial Type Strains, Phase II (KMG-II): from individual species to whole genera.</title>
        <authorList>
            <person name="Goeker M."/>
        </authorList>
    </citation>
    <scope>NUCLEOTIDE SEQUENCE [LARGE SCALE GENOMIC DNA]</scope>
    <source>
        <strain evidence="8 9">DSM 45499</strain>
    </source>
</reference>
<dbReference type="PANTHER" id="PTHR24421">
    <property type="entry name" value="NITRATE/NITRITE SENSOR PROTEIN NARX-RELATED"/>
    <property type="match status" value="1"/>
</dbReference>
<feature type="transmembrane region" description="Helical" evidence="6">
    <location>
        <begin position="154"/>
        <end position="176"/>
    </location>
</feature>
<keyword evidence="6" id="KW-0472">Membrane</keyword>
<accession>A0A4R7W0L9</accession>
<evidence type="ECO:0000256" key="6">
    <source>
        <dbReference type="SAM" id="Phobius"/>
    </source>
</evidence>
<keyword evidence="5" id="KW-0902">Two-component regulatory system</keyword>
<keyword evidence="9" id="KW-1185">Reference proteome</keyword>
<evidence type="ECO:0000259" key="7">
    <source>
        <dbReference type="Pfam" id="PF02518"/>
    </source>
</evidence>
<dbReference type="EC" id="2.7.13.3" evidence="2"/>
<feature type="transmembrane region" description="Helical" evidence="6">
    <location>
        <begin position="432"/>
        <end position="454"/>
    </location>
</feature>
<proteinExistence type="predicted"/>
<feature type="transmembrane region" description="Helical" evidence="6">
    <location>
        <begin position="46"/>
        <end position="64"/>
    </location>
</feature>
<evidence type="ECO:0000256" key="4">
    <source>
        <dbReference type="ARBA" id="ARBA00022777"/>
    </source>
</evidence>
<dbReference type="GO" id="GO:0004673">
    <property type="term" value="F:protein histidine kinase activity"/>
    <property type="evidence" value="ECO:0007669"/>
    <property type="project" value="UniProtKB-EC"/>
</dbReference>
<feature type="transmembrane region" description="Helical" evidence="6">
    <location>
        <begin position="127"/>
        <end position="148"/>
    </location>
</feature>
<feature type="transmembrane region" description="Helical" evidence="6">
    <location>
        <begin position="404"/>
        <end position="426"/>
    </location>
</feature>
<dbReference type="CDD" id="cd16917">
    <property type="entry name" value="HATPase_UhpB-NarQ-NarX-like"/>
    <property type="match status" value="1"/>
</dbReference>
<feature type="transmembrane region" description="Helical" evidence="6">
    <location>
        <begin position="466"/>
        <end position="483"/>
    </location>
</feature>
<feature type="transmembrane region" description="Helical" evidence="6">
    <location>
        <begin position="21"/>
        <end position="40"/>
    </location>
</feature>
<dbReference type="SUPFAM" id="SSF55874">
    <property type="entry name" value="ATPase domain of HSP90 chaperone/DNA topoisomerase II/histidine kinase"/>
    <property type="match status" value="1"/>
</dbReference>
<name>A0A4R7W0L9_9PSEU</name>
<dbReference type="RefSeq" id="WP_133901358.1">
    <property type="nucleotide sequence ID" value="NZ_SOCP01000002.1"/>
</dbReference>
<dbReference type="PANTHER" id="PTHR24421:SF10">
    <property type="entry name" value="NITRATE_NITRITE SENSOR PROTEIN NARQ"/>
    <property type="match status" value="1"/>
</dbReference>
<keyword evidence="6" id="KW-1133">Transmembrane helix</keyword>
<feature type="transmembrane region" description="Helical" evidence="6">
    <location>
        <begin position="489"/>
        <end position="506"/>
    </location>
</feature>
<evidence type="ECO:0000256" key="1">
    <source>
        <dbReference type="ARBA" id="ARBA00000085"/>
    </source>
</evidence>
<dbReference type="InterPro" id="IPR036890">
    <property type="entry name" value="HATPase_C_sf"/>
</dbReference>
<dbReference type="InterPro" id="IPR050482">
    <property type="entry name" value="Sensor_HK_TwoCompSys"/>
</dbReference>
<keyword evidence="6" id="KW-0812">Transmembrane</keyword>
<gene>
    <name evidence="8" type="ORF">CLV71_102127</name>
</gene>
<feature type="transmembrane region" description="Helical" evidence="6">
    <location>
        <begin position="543"/>
        <end position="566"/>
    </location>
</feature>
<evidence type="ECO:0000256" key="5">
    <source>
        <dbReference type="ARBA" id="ARBA00023012"/>
    </source>
</evidence>
<feature type="transmembrane region" description="Helical" evidence="6">
    <location>
        <begin position="513"/>
        <end position="531"/>
    </location>
</feature>
<keyword evidence="3" id="KW-0808">Transferase</keyword>
<dbReference type="GO" id="GO:0000160">
    <property type="term" value="P:phosphorelay signal transduction system"/>
    <property type="evidence" value="ECO:0007669"/>
    <property type="project" value="UniProtKB-KW"/>
</dbReference>
<dbReference type="OrthoDB" id="5125370at2"/>
<feature type="transmembrane region" description="Helical" evidence="6">
    <location>
        <begin position="76"/>
        <end position="95"/>
    </location>
</feature>
<dbReference type="Gene3D" id="3.30.565.10">
    <property type="entry name" value="Histidine kinase-like ATPase, C-terminal domain"/>
    <property type="match status" value="1"/>
</dbReference>
<comment type="catalytic activity">
    <reaction evidence="1">
        <text>ATP + protein L-histidine = ADP + protein N-phospho-L-histidine.</text>
        <dbReference type="EC" id="2.7.13.3"/>
    </reaction>
</comment>
<protein>
    <recommendedName>
        <fullName evidence="2">histidine kinase</fullName>
        <ecNumber evidence="2">2.7.13.3</ecNumber>
    </recommendedName>
</protein>
<organism evidence="8 9">
    <name type="scientific">Actinophytocola oryzae</name>
    <dbReference type="NCBI Taxonomy" id="502181"/>
    <lineage>
        <taxon>Bacteria</taxon>
        <taxon>Bacillati</taxon>
        <taxon>Actinomycetota</taxon>
        <taxon>Actinomycetes</taxon>
        <taxon>Pseudonocardiales</taxon>
        <taxon>Pseudonocardiaceae</taxon>
    </lineage>
</organism>
<dbReference type="AlphaFoldDB" id="A0A4R7W0L9"/>
<dbReference type="Pfam" id="PF02518">
    <property type="entry name" value="HATPase_c"/>
    <property type="match status" value="1"/>
</dbReference>
<feature type="transmembrane region" description="Helical" evidence="6">
    <location>
        <begin position="101"/>
        <end position="120"/>
    </location>
</feature>